<evidence type="ECO:0000313" key="3">
    <source>
        <dbReference type="EMBL" id="QNH63508.1"/>
    </source>
</evidence>
<keyword evidence="3" id="KW-0378">Hydrolase</keyword>
<dbReference type="AlphaFoldDB" id="A0A7G7WAW5"/>
<dbReference type="EMBL" id="CP060202">
    <property type="protein sequence ID" value="QNH63508.1"/>
    <property type="molecule type" value="Genomic_DNA"/>
</dbReference>
<dbReference type="SUPFAM" id="SSF51556">
    <property type="entry name" value="Metallo-dependent hydrolases"/>
    <property type="match status" value="1"/>
</dbReference>
<evidence type="ECO:0000259" key="2">
    <source>
        <dbReference type="Pfam" id="PF04909"/>
    </source>
</evidence>
<dbReference type="InterPro" id="IPR032466">
    <property type="entry name" value="Metal_Hydrolase"/>
</dbReference>
<proteinExistence type="predicted"/>
<dbReference type="GO" id="GO:0005829">
    <property type="term" value="C:cytosol"/>
    <property type="evidence" value="ECO:0007669"/>
    <property type="project" value="TreeGrafter"/>
</dbReference>
<dbReference type="Pfam" id="PF04909">
    <property type="entry name" value="Amidohydro_2"/>
    <property type="match status" value="1"/>
</dbReference>
<keyword evidence="4" id="KW-1185">Reference proteome</keyword>
<feature type="domain" description="Amidohydrolase-related" evidence="2">
    <location>
        <begin position="84"/>
        <end position="346"/>
    </location>
</feature>
<accession>A0A7G7WAW5</accession>
<dbReference type="Gene3D" id="3.20.20.140">
    <property type="entry name" value="Metal-dependent hydrolases"/>
    <property type="match status" value="1"/>
</dbReference>
<evidence type="ECO:0000313" key="4">
    <source>
        <dbReference type="Proteomes" id="UP000515489"/>
    </source>
</evidence>
<protein>
    <submittedName>
        <fullName evidence="3">Amidohydrolase</fullName>
    </submittedName>
</protein>
<gene>
    <name evidence="3" type="ORF">H4317_06865</name>
</gene>
<sequence length="349" mass="38614">MRKIATEEAFTIPEIAEAIRTRVRQGGPNLDLLLLKQLYEPSSTTPAASESNQVSNRDRAAKDMLPRLLDLDKVRLENMDTNGVDMHILSLVMPGVQLFERAQATELASLANDRLSETIRRYPKRFAGLASFAPQDPNAAAKEMERAIKKLKLHGFIVNSHTANAYLDDAQFSPILEAAEALGAPLYIHPRAPSDGMAAPFQDYRLEGAVWGYGVETATHILRLIFGGIFDRFPKLQVVIGHMGEALPFWLGRLDFMGAPGARAGRKNQLKPSEYFGRNITITTSGVEDPLALRYCIDKIGVSNIMWAIDYPFQPTAPAVAFIKTAALSETERAKIAYGNAERIFKIKT</sequence>
<dbReference type="GO" id="GO:0019748">
    <property type="term" value="P:secondary metabolic process"/>
    <property type="evidence" value="ECO:0007669"/>
    <property type="project" value="TreeGrafter"/>
</dbReference>
<name>A0A7G7WAW5_9BACT</name>
<keyword evidence="1" id="KW-0456">Lyase</keyword>
<dbReference type="InterPro" id="IPR032465">
    <property type="entry name" value="ACMSD"/>
</dbReference>
<reference evidence="3 4" key="1">
    <citation type="submission" date="2020-08" db="EMBL/GenBank/DDBJ databases">
        <title>Hymenobacter sp. S2-20-2 genome sequencing.</title>
        <authorList>
            <person name="Jin L."/>
        </authorList>
    </citation>
    <scope>NUCLEOTIDE SEQUENCE [LARGE SCALE GENOMIC DNA]</scope>
    <source>
        <strain evidence="3 4">S2-20-2</strain>
    </source>
</reference>
<dbReference type="PANTHER" id="PTHR21240:SF30">
    <property type="entry name" value="AMIDOHYDROLASE-RELATED DOMAIN-CONTAINING PROTEIN-RELATED"/>
    <property type="match status" value="1"/>
</dbReference>
<evidence type="ECO:0000256" key="1">
    <source>
        <dbReference type="ARBA" id="ARBA00023239"/>
    </source>
</evidence>
<dbReference type="Proteomes" id="UP000515489">
    <property type="component" value="Chromosome"/>
</dbReference>
<dbReference type="InterPro" id="IPR006680">
    <property type="entry name" value="Amidohydro-rel"/>
</dbReference>
<dbReference type="PANTHER" id="PTHR21240">
    <property type="entry name" value="2-AMINO-3-CARBOXYLMUCONATE-6-SEMIALDEHYDE DECARBOXYLASE"/>
    <property type="match status" value="1"/>
</dbReference>
<dbReference type="KEGG" id="hsk:H4317_06865"/>
<organism evidence="3 4">
    <name type="scientific">Hymenobacter sediminicola</name>
    <dbReference type="NCBI Taxonomy" id="2761579"/>
    <lineage>
        <taxon>Bacteria</taxon>
        <taxon>Pseudomonadati</taxon>
        <taxon>Bacteroidota</taxon>
        <taxon>Cytophagia</taxon>
        <taxon>Cytophagales</taxon>
        <taxon>Hymenobacteraceae</taxon>
        <taxon>Hymenobacter</taxon>
    </lineage>
</organism>
<dbReference type="GO" id="GO:0016831">
    <property type="term" value="F:carboxy-lyase activity"/>
    <property type="evidence" value="ECO:0007669"/>
    <property type="project" value="InterPro"/>
</dbReference>
<dbReference type="RefSeq" id="WP_185889385.1">
    <property type="nucleotide sequence ID" value="NZ_CP060202.1"/>
</dbReference>
<dbReference type="GO" id="GO:0016787">
    <property type="term" value="F:hydrolase activity"/>
    <property type="evidence" value="ECO:0007669"/>
    <property type="project" value="UniProtKB-KW"/>
</dbReference>